<dbReference type="InterPro" id="IPR038765">
    <property type="entry name" value="Papain-like_cys_pep_sf"/>
</dbReference>
<evidence type="ECO:0000256" key="3">
    <source>
        <dbReference type="ARBA" id="ARBA00022786"/>
    </source>
</evidence>
<dbReference type="PROSITE" id="PS50802">
    <property type="entry name" value="OTU"/>
    <property type="match status" value="1"/>
</dbReference>
<evidence type="ECO:0000313" key="8">
    <source>
        <dbReference type="EMBL" id="CAI8053834.1"/>
    </source>
</evidence>
<dbReference type="EMBL" id="CASHTH010004126">
    <property type="protein sequence ID" value="CAI8053834.1"/>
    <property type="molecule type" value="Genomic_DNA"/>
</dbReference>
<protein>
    <recommendedName>
        <fullName evidence="6">Ubiquitin thioesterase OTU</fullName>
        <ecNumber evidence="6">3.4.19.12</ecNumber>
    </recommendedName>
</protein>
<dbReference type="InterPro" id="IPR003323">
    <property type="entry name" value="OTU_dom"/>
</dbReference>
<dbReference type="CDD" id="cd22745">
    <property type="entry name" value="OTU_OTU1"/>
    <property type="match status" value="1"/>
</dbReference>
<keyword evidence="6" id="KW-0963">Cytoplasm</keyword>
<evidence type="ECO:0000256" key="4">
    <source>
        <dbReference type="ARBA" id="ARBA00022801"/>
    </source>
</evidence>
<evidence type="ECO:0000313" key="9">
    <source>
        <dbReference type="Proteomes" id="UP001174909"/>
    </source>
</evidence>
<evidence type="ECO:0000256" key="2">
    <source>
        <dbReference type="ARBA" id="ARBA00022670"/>
    </source>
</evidence>
<dbReference type="PANTHER" id="PTHR13312">
    <property type="entry name" value="HIV-INDUCED PROTEIN-7-LIKE PROTEASE"/>
    <property type="match status" value="1"/>
</dbReference>
<dbReference type="Gene3D" id="3.90.70.80">
    <property type="match status" value="1"/>
</dbReference>
<dbReference type="Proteomes" id="UP001174909">
    <property type="component" value="Unassembled WGS sequence"/>
</dbReference>
<proteinExistence type="predicted"/>
<keyword evidence="2" id="KW-0645">Protease</keyword>
<evidence type="ECO:0000256" key="1">
    <source>
        <dbReference type="ARBA" id="ARBA00000707"/>
    </source>
</evidence>
<dbReference type="AlphaFoldDB" id="A0AA35TTD5"/>
<reference evidence="8" key="1">
    <citation type="submission" date="2023-03" db="EMBL/GenBank/DDBJ databases">
        <authorList>
            <person name="Steffen K."/>
            <person name="Cardenas P."/>
        </authorList>
    </citation>
    <scope>NUCLEOTIDE SEQUENCE</scope>
</reference>
<evidence type="ECO:0000259" key="7">
    <source>
        <dbReference type="PROSITE" id="PS50802"/>
    </source>
</evidence>
<comment type="catalytic activity">
    <reaction evidence="1 6">
        <text>Thiol-dependent hydrolysis of ester, thioester, amide, peptide and isopeptide bonds formed by the C-terminal Gly of ubiquitin (a 76-residue protein attached to proteins as an intracellular targeting signal).</text>
        <dbReference type="EC" id="3.4.19.12"/>
    </reaction>
</comment>
<keyword evidence="9" id="KW-1185">Reference proteome</keyword>
<evidence type="ECO:0000256" key="5">
    <source>
        <dbReference type="ARBA" id="ARBA00022807"/>
    </source>
</evidence>
<dbReference type="GO" id="GO:0036503">
    <property type="term" value="P:ERAD pathway"/>
    <property type="evidence" value="ECO:0007669"/>
    <property type="project" value="TreeGrafter"/>
</dbReference>
<dbReference type="InterPro" id="IPR057766">
    <property type="entry name" value="Znf-C2H2_OTU1-like_C"/>
</dbReference>
<dbReference type="SUPFAM" id="SSF54001">
    <property type="entry name" value="Cysteine proteinases"/>
    <property type="match status" value="1"/>
</dbReference>
<dbReference type="Pfam" id="PF24560">
    <property type="entry name" value="zf-C2H2_OTU1_C"/>
    <property type="match status" value="1"/>
</dbReference>
<dbReference type="GO" id="GO:0016579">
    <property type="term" value="P:protein deubiquitination"/>
    <property type="evidence" value="ECO:0007669"/>
    <property type="project" value="TreeGrafter"/>
</dbReference>
<name>A0AA35TTD5_GEOBA</name>
<dbReference type="GO" id="GO:0004843">
    <property type="term" value="F:cysteine-type deubiquitinase activity"/>
    <property type="evidence" value="ECO:0007669"/>
    <property type="project" value="UniProtKB-UniRule"/>
</dbReference>
<dbReference type="PANTHER" id="PTHR13312:SF0">
    <property type="entry name" value="UBIQUITIN THIOESTERASE OTU1"/>
    <property type="match status" value="1"/>
</dbReference>
<comment type="subcellular location">
    <subcellularLocation>
        <location evidence="6">Cytoplasm</location>
    </subcellularLocation>
</comment>
<sequence>MSSGSGRGRGPGSGDKGGSGMGLCYSSLLSQAQPKLARRIVPADNSCLFRSISYLITNDTDSPSELRQLAAGIILSNPHRYSSVVLGKERQEYVEWLLRDESWGGAIELSVLSEHYKVELDVVDIQSQRIDRFGEGAGFRDRALLIYDGIHYDPLVMEGVGGAGGQRMFPVSDARILEKASQLAREAFQARQYTDVAKFSLKCLACGTGLQGQSEAQRHAMETGHINFGEV</sequence>
<evidence type="ECO:0000256" key="6">
    <source>
        <dbReference type="RuleBase" id="RU367104"/>
    </source>
</evidence>
<keyword evidence="4 6" id="KW-0378">Hydrolase</keyword>
<comment type="function">
    <text evidence="6">Hydrolase that can remove conjugated ubiquitin from proteins and may therefore play an important regulatory role at the level of protein turnover by preventing degradation.</text>
</comment>
<accession>A0AA35TTD5</accession>
<organism evidence="8 9">
    <name type="scientific">Geodia barretti</name>
    <name type="common">Barrett's horny sponge</name>
    <dbReference type="NCBI Taxonomy" id="519541"/>
    <lineage>
        <taxon>Eukaryota</taxon>
        <taxon>Metazoa</taxon>
        <taxon>Porifera</taxon>
        <taxon>Demospongiae</taxon>
        <taxon>Heteroscleromorpha</taxon>
        <taxon>Tetractinellida</taxon>
        <taxon>Astrophorina</taxon>
        <taxon>Geodiidae</taxon>
        <taxon>Geodia</taxon>
    </lineage>
</organism>
<feature type="domain" description="OTU" evidence="7">
    <location>
        <begin position="36"/>
        <end position="158"/>
    </location>
</feature>
<dbReference type="GO" id="GO:0030968">
    <property type="term" value="P:endoplasmic reticulum unfolded protein response"/>
    <property type="evidence" value="ECO:0007669"/>
    <property type="project" value="TreeGrafter"/>
</dbReference>
<keyword evidence="3 6" id="KW-0833">Ubl conjugation pathway</keyword>
<dbReference type="GO" id="GO:0005829">
    <property type="term" value="C:cytosol"/>
    <property type="evidence" value="ECO:0007669"/>
    <property type="project" value="TreeGrafter"/>
</dbReference>
<dbReference type="EC" id="3.4.19.12" evidence="6"/>
<keyword evidence="5 6" id="KW-0788">Thiol protease</keyword>
<gene>
    <name evidence="8" type="ORF">GBAR_LOCUS29409</name>
</gene>
<comment type="caution">
    <text evidence="8">The sequence shown here is derived from an EMBL/GenBank/DDBJ whole genome shotgun (WGS) entry which is preliminary data.</text>
</comment>
<dbReference type="GO" id="GO:0005634">
    <property type="term" value="C:nucleus"/>
    <property type="evidence" value="ECO:0007669"/>
    <property type="project" value="TreeGrafter"/>
</dbReference>
<dbReference type="Pfam" id="PF02338">
    <property type="entry name" value="OTU"/>
    <property type="match status" value="1"/>
</dbReference>